<dbReference type="Gene3D" id="3.40.50.300">
    <property type="entry name" value="P-loop containing nucleotide triphosphate hydrolases"/>
    <property type="match status" value="1"/>
</dbReference>
<keyword evidence="4" id="KW-0547">Nucleotide-binding</keyword>
<dbReference type="SMART" id="SM00382">
    <property type="entry name" value="AAA"/>
    <property type="match status" value="1"/>
</dbReference>
<evidence type="ECO:0000256" key="9">
    <source>
        <dbReference type="SAM" id="Phobius"/>
    </source>
</evidence>
<dbReference type="Pfam" id="PF00005">
    <property type="entry name" value="ABC_tran"/>
    <property type="match status" value="1"/>
</dbReference>
<feature type="transmembrane region" description="Helical" evidence="9">
    <location>
        <begin position="388"/>
        <end position="407"/>
    </location>
</feature>
<dbReference type="PANTHER" id="PTHR48041">
    <property type="entry name" value="ABC TRANSPORTER G FAMILY MEMBER 28"/>
    <property type="match status" value="1"/>
</dbReference>
<dbReference type="PANTHER" id="PTHR48041:SF139">
    <property type="entry name" value="PROTEIN SCARLET"/>
    <property type="match status" value="1"/>
</dbReference>
<dbReference type="EMBL" id="BRYB01000417">
    <property type="protein sequence ID" value="GMI29700.1"/>
    <property type="molecule type" value="Genomic_DNA"/>
</dbReference>
<reference evidence="11 12" key="1">
    <citation type="journal article" date="2023" name="Commun. Biol.">
        <title>Genome analysis of Parmales, the sister group of diatoms, reveals the evolutionary specialization of diatoms from phago-mixotrophs to photoautotrophs.</title>
        <authorList>
            <person name="Ban H."/>
            <person name="Sato S."/>
            <person name="Yoshikawa S."/>
            <person name="Yamada K."/>
            <person name="Nakamura Y."/>
            <person name="Ichinomiya M."/>
            <person name="Sato N."/>
            <person name="Blanc-Mathieu R."/>
            <person name="Endo H."/>
            <person name="Kuwata A."/>
            <person name="Ogata H."/>
        </authorList>
    </citation>
    <scope>NUCLEOTIDE SEQUENCE [LARGE SCALE GENOMIC DNA]</scope>
</reference>
<feature type="domain" description="ABC transporter" evidence="10">
    <location>
        <begin position="1"/>
        <end position="261"/>
    </location>
</feature>
<dbReference type="Proteomes" id="UP001165060">
    <property type="component" value="Unassembled WGS sequence"/>
</dbReference>
<accession>A0ABQ6MNA3</accession>
<feature type="compositionally biased region" description="Acidic residues" evidence="8">
    <location>
        <begin position="317"/>
        <end position="331"/>
    </location>
</feature>
<comment type="subcellular location">
    <subcellularLocation>
        <location evidence="1">Membrane</location>
        <topology evidence="1">Multi-pass membrane protein</topology>
    </subcellularLocation>
</comment>
<feature type="transmembrane region" description="Helical" evidence="9">
    <location>
        <begin position="534"/>
        <end position="555"/>
    </location>
</feature>
<keyword evidence="6 9" id="KW-1133">Transmembrane helix</keyword>
<evidence type="ECO:0000259" key="10">
    <source>
        <dbReference type="PROSITE" id="PS50893"/>
    </source>
</evidence>
<gene>
    <name evidence="11" type="ORF">TeGR_g8499</name>
</gene>
<evidence type="ECO:0000256" key="5">
    <source>
        <dbReference type="ARBA" id="ARBA00022840"/>
    </source>
</evidence>
<dbReference type="PROSITE" id="PS50893">
    <property type="entry name" value="ABC_TRANSPORTER_2"/>
    <property type="match status" value="1"/>
</dbReference>
<keyword evidence="7 9" id="KW-0472">Membrane</keyword>
<dbReference type="SUPFAM" id="SSF52540">
    <property type="entry name" value="P-loop containing nucleoside triphosphate hydrolases"/>
    <property type="match status" value="1"/>
</dbReference>
<evidence type="ECO:0000256" key="8">
    <source>
        <dbReference type="SAM" id="MobiDB-lite"/>
    </source>
</evidence>
<evidence type="ECO:0000256" key="2">
    <source>
        <dbReference type="ARBA" id="ARBA00022448"/>
    </source>
</evidence>
<feature type="region of interest" description="Disordered" evidence="8">
    <location>
        <begin position="307"/>
        <end position="354"/>
    </location>
</feature>
<evidence type="ECO:0000313" key="12">
    <source>
        <dbReference type="Proteomes" id="UP001165060"/>
    </source>
</evidence>
<name>A0ABQ6MNA3_9STRA</name>
<protein>
    <recommendedName>
        <fullName evidence="10">ABC transporter domain-containing protein</fullName>
    </recommendedName>
</protein>
<organism evidence="11 12">
    <name type="scientific">Tetraparma gracilis</name>
    <dbReference type="NCBI Taxonomy" id="2962635"/>
    <lineage>
        <taxon>Eukaryota</taxon>
        <taxon>Sar</taxon>
        <taxon>Stramenopiles</taxon>
        <taxon>Ochrophyta</taxon>
        <taxon>Bolidophyceae</taxon>
        <taxon>Parmales</taxon>
        <taxon>Triparmaceae</taxon>
        <taxon>Tetraparma</taxon>
    </lineage>
</organism>
<proteinExistence type="predicted"/>
<feature type="transmembrane region" description="Helical" evidence="9">
    <location>
        <begin position="609"/>
        <end position="631"/>
    </location>
</feature>
<dbReference type="InterPro" id="IPR013525">
    <property type="entry name" value="ABC2_TM"/>
</dbReference>
<evidence type="ECO:0000256" key="7">
    <source>
        <dbReference type="ARBA" id="ARBA00023136"/>
    </source>
</evidence>
<evidence type="ECO:0000256" key="6">
    <source>
        <dbReference type="ARBA" id="ARBA00022989"/>
    </source>
</evidence>
<evidence type="ECO:0000256" key="1">
    <source>
        <dbReference type="ARBA" id="ARBA00004141"/>
    </source>
</evidence>
<keyword evidence="12" id="KW-1185">Reference proteome</keyword>
<dbReference type="InterPro" id="IPR027417">
    <property type="entry name" value="P-loop_NTPase"/>
</dbReference>
<keyword evidence="3 9" id="KW-0812">Transmembrane</keyword>
<keyword evidence="2" id="KW-0813">Transport</keyword>
<sequence>MPPSPTPSPPPPPPRKGAVMTFDSLEFAVKDKQILQSVFGRIDGPTCILGSSGAGKTSLLNILAGRVAPRAGLTISGNTYLDGQPFDPYKNRRAVAYVMQDDALTATATVRECLLFSANLRLGAGVSVEDKEALVDEVLVELGLNKCRDTFIGSERSKGISGGERKRTSIGVELVTKPDVVFLDEPTSGLDSFAAFSVVESLVKLCEHGATVLATIHQPSSECFHLFRNCIVLSPTGRVVYSGPVDKMSDYYARRGFPVPENTNLADHALFAIALTSEEKLDSSGLYMRVPVKGASVLHMELDEKADPHELSTSFDADPEEEGGGEPDEEKGEGARKRKPAPMQPSHLGDDYTIRKGASHPFKSSFWTQLQWLTWRESNTLRRDTGALIGRFGITIFLNVLFGLIFLNAGRQDSNSELNIRNHSGALTFVTINTMFGSAQPALLEFPAERPIFLREYTTGTYRIGPYVLAKVGIELCLLLAQTLVQYVIVYFMVGFQGNFILMVLVNWALGLTSNGVGILIGSAVDDVKTASEFVPITLVPQLLFCGFFISINAIPVFLRWARYLCSLAYALNLLYIIEFNGGTCTPGAVAQANCAAALSDNEIYEDLVGLYVAILLTMFVTFRMVAVVVLRKRARAVY</sequence>
<evidence type="ECO:0000256" key="3">
    <source>
        <dbReference type="ARBA" id="ARBA00022692"/>
    </source>
</evidence>
<dbReference type="Pfam" id="PF01061">
    <property type="entry name" value="ABC2_membrane"/>
    <property type="match status" value="1"/>
</dbReference>
<evidence type="ECO:0000256" key="4">
    <source>
        <dbReference type="ARBA" id="ARBA00022741"/>
    </source>
</evidence>
<dbReference type="InterPro" id="IPR003593">
    <property type="entry name" value="AAA+_ATPase"/>
</dbReference>
<evidence type="ECO:0000313" key="11">
    <source>
        <dbReference type="EMBL" id="GMI29700.1"/>
    </source>
</evidence>
<dbReference type="InterPro" id="IPR003439">
    <property type="entry name" value="ABC_transporter-like_ATP-bd"/>
</dbReference>
<keyword evidence="5" id="KW-0067">ATP-binding</keyword>
<dbReference type="InterPro" id="IPR050352">
    <property type="entry name" value="ABCG_transporters"/>
</dbReference>
<comment type="caution">
    <text evidence="11">The sequence shown here is derived from an EMBL/GenBank/DDBJ whole genome shotgun (WGS) entry which is preliminary data.</text>
</comment>